<dbReference type="AlphaFoldDB" id="A0A2T0GT32"/>
<evidence type="ECO:0000256" key="2">
    <source>
        <dbReference type="ARBA" id="ARBA00023125"/>
    </source>
</evidence>
<dbReference type="InParanoid" id="A0A2T0GT32"/>
<dbReference type="PANTHER" id="PTHR30055:SF234">
    <property type="entry name" value="HTH-TYPE TRANSCRIPTIONAL REGULATOR BETI"/>
    <property type="match status" value="1"/>
</dbReference>
<organism evidence="6 7">
    <name type="scientific">Actinopolyspora mortivallis</name>
    <dbReference type="NCBI Taxonomy" id="33906"/>
    <lineage>
        <taxon>Bacteria</taxon>
        <taxon>Bacillati</taxon>
        <taxon>Actinomycetota</taxon>
        <taxon>Actinomycetes</taxon>
        <taxon>Actinopolysporales</taxon>
        <taxon>Actinopolysporaceae</taxon>
        <taxon>Actinopolyspora</taxon>
    </lineage>
</organism>
<keyword evidence="3" id="KW-0804">Transcription</keyword>
<dbReference type="InterPro" id="IPR041490">
    <property type="entry name" value="KstR2_TetR_C"/>
</dbReference>
<evidence type="ECO:0000313" key="7">
    <source>
        <dbReference type="Proteomes" id="UP000239352"/>
    </source>
</evidence>
<evidence type="ECO:0000313" key="6">
    <source>
        <dbReference type="EMBL" id="PRW62254.1"/>
    </source>
</evidence>
<name>A0A2T0GT32_ACTMO</name>
<dbReference type="Pfam" id="PF17932">
    <property type="entry name" value="TetR_C_24"/>
    <property type="match status" value="1"/>
</dbReference>
<keyword evidence="7" id="KW-1185">Reference proteome</keyword>
<feature type="DNA-binding region" description="H-T-H motif" evidence="4">
    <location>
        <begin position="39"/>
        <end position="58"/>
    </location>
</feature>
<dbReference type="PROSITE" id="PS50977">
    <property type="entry name" value="HTH_TETR_2"/>
    <property type="match status" value="1"/>
</dbReference>
<dbReference type="RefSeq" id="WP_106114832.1">
    <property type="nucleotide sequence ID" value="NZ_PVSR01000037.1"/>
</dbReference>
<protein>
    <submittedName>
        <fullName evidence="6">TetR family transcriptional regulator</fullName>
    </submittedName>
</protein>
<dbReference type="InterPro" id="IPR009057">
    <property type="entry name" value="Homeodomain-like_sf"/>
</dbReference>
<dbReference type="Gene3D" id="1.10.357.10">
    <property type="entry name" value="Tetracycline Repressor, domain 2"/>
    <property type="match status" value="1"/>
</dbReference>
<dbReference type="Pfam" id="PF00440">
    <property type="entry name" value="TetR_N"/>
    <property type="match status" value="1"/>
</dbReference>
<comment type="caution">
    <text evidence="6">The sequence shown here is derived from an EMBL/GenBank/DDBJ whole genome shotgun (WGS) entry which is preliminary data.</text>
</comment>
<keyword evidence="2 4" id="KW-0238">DNA-binding</keyword>
<accession>A0A2T0GT32</accession>
<reference evidence="6 7" key="1">
    <citation type="submission" date="2018-03" db="EMBL/GenBank/DDBJ databases">
        <title>Actinopolyspora mortivallis from Sahara, screening for active biomolecules.</title>
        <authorList>
            <person name="Selama O."/>
            <person name="Wellington E.M.H."/>
            <person name="Hacene H."/>
        </authorList>
    </citation>
    <scope>NUCLEOTIDE SEQUENCE [LARGE SCALE GENOMIC DNA]</scope>
    <source>
        <strain evidence="6 7">M5A</strain>
    </source>
</reference>
<feature type="domain" description="HTH tetR-type" evidence="5">
    <location>
        <begin position="16"/>
        <end position="76"/>
    </location>
</feature>
<evidence type="ECO:0000259" key="5">
    <source>
        <dbReference type="PROSITE" id="PS50977"/>
    </source>
</evidence>
<gene>
    <name evidence="6" type="ORF">CEP50_16415</name>
</gene>
<dbReference type="PANTHER" id="PTHR30055">
    <property type="entry name" value="HTH-TYPE TRANSCRIPTIONAL REGULATOR RUTR"/>
    <property type="match status" value="1"/>
</dbReference>
<dbReference type="InterPro" id="IPR036271">
    <property type="entry name" value="Tet_transcr_reg_TetR-rel_C_sf"/>
</dbReference>
<dbReference type="SUPFAM" id="SSF46689">
    <property type="entry name" value="Homeodomain-like"/>
    <property type="match status" value="1"/>
</dbReference>
<dbReference type="Proteomes" id="UP000239352">
    <property type="component" value="Unassembled WGS sequence"/>
</dbReference>
<dbReference type="InterPro" id="IPR001647">
    <property type="entry name" value="HTH_TetR"/>
</dbReference>
<dbReference type="EMBL" id="PVSR01000037">
    <property type="protein sequence ID" value="PRW62254.1"/>
    <property type="molecule type" value="Genomic_DNA"/>
</dbReference>
<dbReference type="GO" id="GO:0000976">
    <property type="term" value="F:transcription cis-regulatory region binding"/>
    <property type="evidence" value="ECO:0007669"/>
    <property type="project" value="TreeGrafter"/>
</dbReference>
<evidence type="ECO:0000256" key="4">
    <source>
        <dbReference type="PROSITE-ProRule" id="PRU00335"/>
    </source>
</evidence>
<dbReference type="Gene3D" id="1.10.10.60">
    <property type="entry name" value="Homeodomain-like"/>
    <property type="match status" value="1"/>
</dbReference>
<evidence type="ECO:0000256" key="1">
    <source>
        <dbReference type="ARBA" id="ARBA00023015"/>
    </source>
</evidence>
<dbReference type="STRING" id="1050202.GCA_000384035_00004"/>
<keyword evidence="1" id="KW-0805">Transcription regulation</keyword>
<evidence type="ECO:0000256" key="3">
    <source>
        <dbReference type="ARBA" id="ARBA00023163"/>
    </source>
</evidence>
<dbReference type="GO" id="GO:0003700">
    <property type="term" value="F:DNA-binding transcription factor activity"/>
    <property type="evidence" value="ECO:0007669"/>
    <property type="project" value="TreeGrafter"/>
</dbReference>
<dbReference type="InterPro" id="IPR050109">
    <property type="entry name" value="HTH-type_TetR-like_transc_reg"/>
</dbReference>
<dbReference type="PRINTS" id="PR00455">
    <property type="entry name" value="HTHTETR"/>
</dbReference>
<sequence length="217" mass="24496">MAGATTNDNTGRKKSGYDLDSLLHTAVKVFHERGYDGTSMEDLAKRLGITKSAIYHHVSSKQELLRLSVDRALDALFAVLDEPGSREGDATRRLHHVVHRSVEVLVDELPFVTLLLRIRGNSRVERQALARRREFDHLVGELVAEAERTGGLRLDLDPALTSRLLFGMVNSVIEWYRPRQGLTKEEIAEAVTKIAFEGLEPRQETPRHRLSNDHENS</sequence>
<dbReference type="SUPFAM" id="SSF48498">
    <property type="entry name" value="Tetracyclin repressor-like, C-terminal domain"/>
    <property type="match status" value="1"/>
</dbReference>
<proteinExistence type="predicted"/>